<dbReference type="AlphaFoldDB" id="A0A1C4UIS0"/>
<dbReference type="Proteomes" id="UP000199375">
    <property type="component" value="Unassembled WGS sequence"/>
</dbReference>
<dbReference type="RefSeq" id="WP_091276181.1">
    <property type="nucleotide sequence ID" value="NZ_FMCW01000003.1"/>
</dbReference>
<sequence>MAITTCRKCGTSNWKSVTVADDGTEAICQDGHWNFERSDRSGGGTVRTGSVRVTGQSAIGSGAVAIGSVSGKKDKKKGRH</sequence>
<dbReference type="EMBL" id="FMCW01000003">
    <property type="protein sequence ID" value="SCE71593.1"/>
    <property type="molecule type" value="Genomic_DNA"/>
</dbReference>
<accession>A0A1C4UIS0</accession>
<organism evidence="1 2">
    <name type="scientific">Micromonospora haikouensis</name>
    <dbReference type="NCBI Taxonomy" id="686309"/>
    <lineage>
        <taxon>Bacteria</taxon>
        <taxon>Bacillati</taxon>
        <taxon>Actinomycetota</taxon>
        <taxon>Actinomycetes</taxon>
        <taxon>Micromonosporales</taxon>
        <taxon>Micromonosporaceae</taxon>
        <taxon>Micromonospora</taxon>
    </lineage>
</organism>
<evidence type="ECO:0000313" key="1">
    <source>
        <dbReference type="EMBL" id="SCE71593.1"/>
    </source>
</evidence>
<evidence type="ECO:0000313" key="2">
    <source>
        <dbReference type="Proteomes" id="UP000199375"/>
    </source>
</evidence>
<name>A0A1C4UIS0_9ACTN</name>
<protein>
    <submittedName>
        <fullName evidence="1">Uncharacterized protein</fullName>
    </submittedName>
</protein>
<gene>
    <name evidence="1" type="ORF">GA0070558_103285</name>
</gene>
<reference evidence="1 2" key="1">
    <citation type="submission" date="2016-06" db="EMBL/GenBank/DDBJ databases">
        <authorList>
            <person name="Kjaerup R.B."/>
            <person name="Dalgaard T.S."/>
            <person name="Juul-Madsen H.R."/>
        </authorList>
    </citation>
    <scope>NUCLEOTIDE SEQUENCE [LARGE SCALE GENOMIC DNA]</scope>
    <source>
        <strain evidence="1 2">DSM 45626</strain>
    </source>
</reference>
<proteinExistence type="predicted"/>